<evidence type="ECO:0000313" key="2">
    <source>
        <dbReference type="Proteomes" id="UP001341840"/>
    </source>
</evidence>
<proteinExistence type="predicted"/>
<comment type="caution">
    <text evidence="1">The sequence shown here is derived from an EMBL/GenBank/DDBJ whole genome shotgun (WGS) entry which is preliminary data.</text>
</comment>
<name>A0ABU6S042_9FABA</name>
<dbReference type="EMBL" id="JASCZI010036857">
    <property type="protein sequence ID" value="MED6129745.1"/>
    <property type="molecule type" value="Genomic_DNA"/>
</dbReference>
<evidence type="ECO:0000313" key="1">
    <source>
        <dbReference type="EMBL" id="MED6129745.1"/>
    </source>
</evidence>
<sequence>MRETEAETLKGGGYLLRRGGRQTRRRGSFFLFLAAAETSLAGDGESDRLLPRRTASLSSLVDGAVQVRRGCGWWPFGWGAALGLEEEVGGEREQHR</sequence>
<feature type="non-terminal residue" evidence="1">
    <location>
        <position position="96"/>
    </location>
</feature>
<keyword evidence="2" id="KW-1185">Reference proteome</keyword>
<gene>
    <name evidence="1" type="ORF">PIB30_110954</name>
</gene>
<reference evidence="1 2" key="1">
    <citation type="journal article" date="2023" name="Plants (Basel)">
        <title>Bridging the Gap: Combining Genomics and Transcriptomics Approaches to Understand Stylosanthes scabra, an Orphan Legume from the Brazilian Caatinga.</title>
        <authorList>
            <person name="Ferreira-Neto J.R.C."/>
            <person name="da Silva M.D."/>
            <person name="Binneck E."/>
            <person name="de Melo N.F."/>
            <person name="da Silva R.H."/>
            <person name="de Melo A.L.T.M."/>
            <person name="Pandolfi V."/>
            <person name="Bustamante F.O."/>
            <person name="Brasileiro-Vidal A.C."/>
            <person name="Benko-Iseppon A.M."/>
        </authorList>
    </citation>
    <scope>NUCLEOTIDE SEQUENCE [LARGE SCALE GENOMIC DNA]</scope>
    <source>
        <tissue evidence="1">Leaves</tissue>
    </source>
</reference>
<dbReference type="Proteomes" id="UP001341840">
    <property type="component" value="Unassembled WGS sequence"/>
</dbReference>
<protein>
    <submittedName>
        <fullName evidence="1">Uncharacterized protein</fullName>
    </submittedName>
</protein>
<accession>A0ABU6S042</accession>
<organism evidence="1 2">
    <name type="scientific">Stylosanthes scabra</name>
    <dbReference type="NCBI Taxonomy" id="79078"/>
    <lineage>
        <taxon>Eukaryota</taxon>
        <taxon>Viridiplantae</taxon>
        <taxon>Streptophyta</taxon>
        <taxon>Embryophyta</taxon>
        <taxon>Tracheophyta</taxon>
        <taxon>Spermatophyta</taxon>
        <taxon>Magnoliopsida</taxon>
        <taxon>eudicotyledons</taxon>
        <taxon>Gunneridae</taxon>
        <taxon>Pentapetalae</taxon>
        <taxon>rosids</taxon>
        <taxon>fabids</taxon>
        <taxon>Fabales</taxon>
        <taxon>Fabaceae</taxon>
        <taxon>Papilionoideae</taxon>
        <taxon>50 kb inversion clade</taxon>
        <taxon>dalbergioids sensu lato</taxon>
        <taxon>Dalbergieae</taxon>
        <taxon>Pterocarpus clade</taxon>
        <taxon>Stylosanthes</taxon>
    </lineage>
</organism>